<keyword evidence="2" id="KW-1133">Transmembrane helix</keyword>
<feature type="compositionally biased region" description="Low complexity" evidence="1">
    <location>
        <begin position="20"/>
        <end position="30"/>
    </location>
</feature>
<dbReference type="Gene3D" id="1.25.40.20">
    <property type="entry name" value="Ankyrin repeat-containing domain"/>
    <property type="match status" value="2"/>
</dbReference>
<evidence type="ECO:0000256" key="1">
    <source>
        <dbReference type="SAM" id="MobiDB-lite"/>
    </source>
</evidence>
<feature type="transmembrane region" description="Helical" evidence="2">
    <location>
        <begin position="298"/>
        <end position="317"/>
    </location>
</feature>
<feature type="domain" description="PGG" evidence="3">
    <location>
        <begin position="507"/>
        <end position="621"/>
    </location>
</feature>
<feature type="region of interest" description="Disordered" evidence="1">
    <location>
        <begin position="1"/>
        <end position="96"/>
    </location>
</feature>
<dbReference type="EMBL" id="PKPP01007372">
    <property type="protein sequence ID" value="PWA53564.1"/>
    <property type="molecule type" value="Genomic_DNA"/>
</dbReference>
<gene>
    <name evidence="4" type="ORF">CTI12_AA443820</name>
</gene>
<evidence type="ECO:0000256" key="2">
    <source>
        <dbReference type="SAM" id="Phobius"/>
    </source>
</evidence>
<dbReference type="SUPFAM" id="SSF48403">
    <property type="entry name" value="Ankyrin repeat"/>
    <property type="match status" value="1"/>
</dbReference>
<protein>
    <submittedName>
        <fullName evidence="4">Ankyrin repeat-containing domain, PGG domain protein</fullName>
    </submittedName>
</protein>
<organism evidence="4 5">
    <name type="scientific">Artemisia annua</name>
    <name type="common">Sweet wormwood</name>
    <dbReference type="NCBI Taxonomy" id="35608"/>
    <lineage>
        <taxon>Eukaryota</taxon>
        <taxon>Viridiplantae</taxon>
        <taxon>Streptophyta</taxon>
        <taxon>Embryophyta</taxon>
        <taxon>Tracheophyta</taxon>
        <taxon>Spermatophyta</taxon>
        <taxon>Magnoliopsida</taxon>
        <taxon>eudicotyledons</taxon>
        <taxon>Gunneridae</taxon>
        <taxon>Pentapetalae</taxon>
        <taxon>asterids</taxon>
        <taxon>campanulids</taxon>
        <taxon>Asterales</taxon>
        <taxon>Asteraceae</taxon>
        <taxon>Asteroideae</taxon>
        <taxon>Anthemideae</taxon>
        <taxon>Artemisiinae</taxon>
        <taxon>Artemisia</taxon>
    </lineage>
</organism>
<dbReference type="Pfam" id="PF13962">
    <property type="entry name" value="PGG"/>
    <property type="match status" value="1"/>
</dbReference>
<dbReference type="PANTHER" id="PTHR24177:SF472">
    <property type="entry name" value="PGG DOMAIN-CONTAINING PROTEIN"/>
    <property type="match status" value="1"/>
</dbReference>
<dbReference type="InterPro" id="IPR026961">
    <property type="entry name" value="PGG_dom"/>
</dbReference>
<reference evidence="4 5" key="1">
    <citation type="journal article" date="2018" name="Mol. Plant">
        <title>The genome of Artemisia annua provides insight into the evolution of Asteraceae family and artemisinin biosynthesis.</title>
        <authorList>
            <person name="Shen Q."/>
            <person name="Zhang L."/>
            <person name="Liao Z."/>
            <person name="Wang S."/>
            <person name="Yan T."/>
            <person name="Shi P."/>
            <person name="Liu M."/>
            <person name="Fu X."/>
            <person name="Pan Q."/>
            <person name="Wang Y."/>
            <person name="Lv Z."/>
            <person name="Lu X."/>
            <person name="Zhang F."/>
            <person name="Jiang W."/>
            <person name="Ma Y."/>
            <person name="Chen M."/>
            <person name="Hao X."/>
            <person name="Li L."/>
            <person name="Tang Y."/>
            <person name="Lv G."/>
            <person name="Zhou Y."/>
            <person name="Sun X."/>
            <person name="Brodelius P.E."/>
            <person name="Rose J.K.C."/>
            <person name="Tang K."/>
        </authorList>
    </citation>
    <scope>NUCLEOTIDE SEQUENCE [LARGE SCALE GENOMIC DNA]</scope>
    <source>
        <strain evidence="5">cv. Huhao1</strain>
        <tissue evidence="4">Leaf</tissue>
    </source>
</reference>
<feature type="transmembrane region" description="Helical" evidence="2">
    <location>
        <begin position="601"/>
        <end position="622"/>
    </location>
</feature>
<comment type="caution">
    <text evidence="4">The sequence shown here is derived from an EMBL/GenBank/DDBJ whole genome shotgun (WGS) entry which is preliminary data.</text>
</comment>
<dbReference type="PANTHER" id="PTHR24177">
    <property type="entry name" value="CASKIN"/>
    <property type="match status" value="1"/>
</dbReference>
<dbReference type="Proteomes" id="UP000245207">
    <property type="component" value="Unassembled WGS sequence"/>
</dbReference>
<proteinExistence type="predicted"/>
<keyword evidence="5" id="KW-1185">Reference proteome</keyword>
<sequence>MGLTGTPVIQEQPEQEQQPENEPSKQQQPENEPKQEQQPVHPQQDVKMKSEMPSHSPRIGEVQLEEIKTETPLDSASEPSSSASRKQGKLPNGDLLVKGDWKTAKDIFTTSPELVRYAITENYETALHIAASAKSTKLVEKFVENLVSWMTSEDLLLQNRSANTAFSLAAAGGNVSIAKILVQKTPQLVNISGNQGILPLYIASLYGKYEMVKYLYGVSDKMGGECWNQTNRGWVLQKCMEADFFDVALKMVKENPELSLNHDVLHILAPKTDSFEAKKTVLIKRVIRKTYLYSRLPASPFLSGLVSVSAAIIAKIWHLEEETQAMKLLKIVWSNIVQCPKPRVDGIIRGTPDTASQIGTRPKYSSHVLFIAAEMGNTKLMVELIRKYPDLIWTLNDKNQSVFHVAVLYRQECIYNLLYEIGSMKELVTSLIDENGNNMLHLAGMKAMNKQLQGISGVALQMQRELLWYKEVERMLPPSYRERKNNDGLSPHELSTKEHKDLLSASEKWMKDTASQSTVVAALIATIVFAVAFTVPGGYDQNKGFPLLLHKKKVFIVFVISDAVSLAFATTSIHMFLYILTSRYAEEDFLEALPQKLMRGLAALFLSITAMMVAFSASFFVLYENELIWVPIFVSVLSSIPVMLYASLQFGLLLDVYRSTYGSTKLFKPAKPMLYGSNPESLSIISRFNRLFRSKISFKLLSICQGRSHVQGGEGTSPEHLLQ</sequence>
<keyword evidence="2" id="KW-0472">Membrane</keyword>
<evidence type="ECO:0000313" key="4">
    <source>
        <dbReference type="EMBL" id="PWA53564.1"/>
    </source>
</evidence>
<keyword evidence="2" id="KW-0812">Transmembrane</keyword>
<feature type="transmembrane region" description="Helical" evidence="2">
    <location>
        <begin position="555"/>
        <end position="580"/>
    </location>
</feature>
<feature type="transmembrane region" description="Helical" evidence="2">
    <location>
        <begin position="518"/>
        <end position="535"/>
    </location>
</feature>
<evidence type="ECO:0000313" key="5">
    <source>
        <dbReference type="Proteomes" id="UP000245207"/>
    </source>
</evidence>
<feature type="transmembrane region" description="Helical" evidence="2">
    <location>
        <begin position="628"/>
        <end position="648"/>
    </location>
</feature>
<dbReference type="InterPro" id="IPR036770">
    <property type="entry name" value="Ankyrin_rpt-contain_sf"/>
</dbReference>
<evidence type="ECO:0000259" key="3">
    <source>
        <dbReference type="Pfam" id="PF13962"/>
    </source>
</evidence>
<dbReference type="AlphaFoldDB" id="A0A2U1LX78"/>
<dbReference type="Pfam" id="PF12796">
    <property type="entry name" value="Ank_2"/>
    <property type="match status" value="1"/>
</dbReference>
<accession>A0A2U1LX78</accession>
<dbReference type="InterPro" id="IPR002110">
    <property type="entry name" value="Ankyrin_rpt"/>
</dbReference>
<name>A0A2U1LX78_ARTAN</name>
<dbReference type="SMART" id="SM00248">
    <property type="entry name" value="ANK"/>
    <property type="match status" value="4"/>
</dbReference>
<dbReference type="STRING" id="35608.A0A2U1LX78"/>
<feature type="compositionally biased region" description="Low complexity" evidence="1">
    <location>
        <begin position="75"/>
        <end position="84"/>
    </location>
</feature>
<dbReference type="GO" id="GO:0016020">
    <property type="term" value="C:membrane"/>
    <property type="evidence" value="ECO:0007669"/>
    <property type="project" value="TreeGrafter"/>
</dbReference>
<dbReference type="OrthoDB" id="1921232at2759"/>